<name>A0AAU0UNG4_9FIRM</name>
<reference evidence="1 2" key="1">
    <citation type="submission" date="2023-04" db="EMBL/GenBank/DDBJ databases">
        <authorList>
            <person name="Hsu D."/>
        </authorList>
    </citation>
    <scope>NUCLEOTIDE SEQUENCE [LARGE SCALE GENOMIC DNA]</scope>
    <source>
        <strain evidence="1 2">MK1</strain>
    </source>
</reference>
<organism evidence="1 2">
    <name type="scientific">Metallumcola ferriviriculae</name>
    <dbReference type="NCBI Taxonomy" id="3039180"/>
    <lineage>
        <taxon>Bacteria</taxon>
        <taxon>Bacillati</taxon>
        <taxon>Bacillota</taxon>
        <taxon>Clostridia</taxon>
        <taxon>Neomoorellales</taxon>
        <taxon>Desulfitibacteraceae</taxon>
        <taxon>Metallumcola</taxon>
    </lineage>
</organism>
<dbReference type="Proteomes" id="UP001329915">
    <property type="component" value="Chromosome"/>
</dbReference>
<protein>
    <submittedName>
        <fullName evidence="1">DUF3990 domain-containing protein</fullName>
    </submittedName>
</protein>
<evidence type="ECO:0000313" key="1">
    <source>
        <dbReference type="EMBL" id="WRO21902.1"/>
    </source>
</evidence>
<dbReference type="RefSeq" id="WP_366924729.1">
    <property type="nucleotide sequence ID" value="NZ_CP121694.1"/>
</dbReference>
<dbReference type="EMBL" id="CP121694">
    <property type="protein sequence ID" value="WRO21902.1"/>
    <property type="molecule type" value="Genomic_DNA"/>
</dbReference>
<evidence type="ECO:0000313" key="2">
    <source>
        <dbReference type="Proteomes" id="UP001329915"/>
    </source>
</evidence>
<dbReference type="KEGG" id="dbc:MFMK1_001723"/>
<proteinExistence type="predicted"/>
<dbReference type="Pfam" id="PF13151">
    <property type="entry name" value="DUF3990"/>
    <property type="match status" value="1"/>
</dbReference>
<dbReference type="AlphaFoldDB" id="A0AAU0UNG4"/>
<accession>A0AAU0UNG4</accession>
<keyword evidence="2" id="KW-1185">Reference proteome</keyword>
<gene>
    <name evidence="1" type="ORF">MFMK1_001723</name>
</gene>
<sequence length="134" mass="15154">MIVYHGSDVIVEKPVLLAPKRTLDFGAGFYTTTNKKQAVGFAHKVMLRNDSQTRAVSVYEVDFYKIENSLEVLKFDAPDAGWLDFVFANRQGIYKRKQYDVVIGAVADDTIYRVISLYEAGILTLDSRQTHNEG</sequence>
<dbReference type="InterPro" id="IPR025051">
    <property type="entry name" value="DUF3990"/>
</dbReference>